<keyword evidence="4" id="KW-1185">Reference proteome</keyword>
<feature type="domain" description="HTH marR-type" evidence="2">
    <location>
        <begin position="34"/>
        <end position="177"/>
    </location>
</feature>
<evidence type="ECO:0000256" key="1">
    <source>
        <dbReference type="SAM" id="MobiDB-lite"/>
    </source>
</evidence>
<feature type="region of interest" description="Disordered" evidence="1">
    <location>
        <begin position="175"/>
        <end position="204"/>
    </location>
</feature>
<dbReference type="Gene3D" id="1.10.10.10">
    <property type="entry name" value="Winged helix-like DNA-binding domain superfamily/Winged helix DNA-binding domain"/>
    <property type="match status" value="1"/>
</dbReference>
<dbReference type="InterPro" id="IPR036390">
    <property type="entry name" value="WH_DNA-bd_sf"/>
</dbReference>
<dbReference type="PANTHER" id="PTHR33164">
    <property type="entry name" value="TRANSCRIPTIONAL REGULATOR, MARR FAMILY"/>
    <property type="match status" value="1"/>
</dbReference>
<dbReference type="GO" id="GO:0003677">
    <property type="term" value="F:DNA binding"/>
    <property type="evidence" value="ECO:0007669"/>
    <property type="project" value="UniProtKB-KW"/>
</dbReference>
<dbReference type="GO" id="GO:0006950">
    <property type="term" value="P:response to stress"/>
    <property type="evidence" value="ECO:0007669"/>
    <property type="project" value="TreeGrafter"/>
</dbReference>
<dbReference type="EMBL" id="JACGWV010000001">
    <property type="protein sequence ID" value="MBA8808214.1"/>
    <property type="molecule type" value="Genomic_DNA"/>
</dbReference>
<dbReference type="PANTHER" id="PTHR33164:SF106">
    <property type="entry name" value="TRANSCRIPTIONAL REGULATORY PROTEIN"/>
    <property type="match status" value="1"/>
</dbReference>
<feature type="compositionally biased region" description="Acidic residues" evidence="1">
    <location>
        <begin position="1"/>
        <end position="11"/>
    </location>
</feature>
<gene>
    <name evidence="3" type="ORF">FHX71_002156</name>
</gene>
<dbReference type="Pfam" id="PF12802">
    <property type="entry name" value="MarR_2"/>
    <property type="match status" value="1"/>
</dbReference>
<feature type="region of interest" description="Disordered" evidence="1">
    <location>
        <begin position="1"/>
        <end position="21"/>
    </location>
</feature>
<dbReference type="AlphaFoldDB" id="A0A7W3PE77"/>
<dbReference type="InterPro" id="IPR036388">
    <property type="entry name" value="WH-like_DNA-bd_sf"/>
</dbReference>
<evidence type="ECO:0000313" key="3">
    <source>
        <dbReference type="EMBL" id="MBA8808214.1"/>
    </source>
</evidence>
<sequence>MEPEAVSDIEPEPSMLDPRVMDPDEEIVRRAGMDDQDVDQVVRVLEALRGWRETERRMSEASRRYMKLGDTDMRALRYIIAMQNHGRVVTPGAIAEHLGITTASTTKLIDRLAAGGHVNRLPHPSDRRSLAIEVTPETRRAARETVGRSHARRFDAAARLTPPEREIVARFLDDLANTDREPEGDPAAYTRTGDEVTAELLDRD</sequence>
<dbReference type="PRINTS" id="PR00598">
    <property type="entry name" value="HTHMARR"/>
</dbReference>
<dbReference type="GO" id="GO:0003700">
    <property type="term" value="F:DNA-binding transcription factor activity"/>
    <property type="evidence" value="ECO:0007669"/>
    <property type="project" value="InterPro"/>
</dbReference>
<protein>
    <submittedName>
        <fullName evidence="3">DNA-binding MarR family transcriptional regulator</fullName>
    </submittedName>
</protein>
<keyword evidence="3" id="KW-0238">DNA-binding</keyword>
<dbReference type="InterPro" id="IPR039422">
    <property type="entry name" value="MarR/SlyA-like"/>
</dbReference>
<organism evidence="3 4">
    <name type="scientific">Promicromonospora sukumoe</name>
    <dbReference type="NCBI Taxonomy" id="88382"/>
    <lineage>
        <taxon>Bacteria</taxon>
        <taxon>Bacillati</taxon>
        <taxon>Actinomycetota</taxon>
        <taxon>Actinomycetes</taxon>
        <taxon>Micrococcales</taxon>
        <taxon>Promicromonosporaceae</taxon>
        <taxon>Promicromonospora</taxon>
    </lineage>
</organism>
<dbReference type="RefSeq" id="WP_312877003.1">
    <property type="nucleotide sequence ID" value="NZ_BAAATF010000003.1"/>
</dbReference>
<dbReference type="PROSITE" id="PS50995">
    <property type="entry name" value="HTH_MARR_2"/>
    <property type="match status" value="1"/>
</dbReference>
<dbReference type="InterPro" id="IPR000835">
    <property type="entry name" value="HTH_MarR-typ"/>
</dbReference>
<comment type="caution">
    <text evidence="3">The sequence shown here is derived from an EMBL/GenBank/DDBJ whole genome shotgun (WGS) entry which is preliminary data.</text>
</comment>
<dbReference type="Proteomes" id="UP000540568">
    <property type="component" value="Unassembled WGS sequence"/>
</dbReference>
<evidence type="ECO:0000259" key="2">
    <source>
        <dbReference type="PROSITE" id="PS50995"/>
    </source>
</evidence>
<reference evidence="3 4" key="1">
    <citation type="submission" date="2020-07" db="EMBL/GenBank/DDBJ databases">
        <title>Sequencing the genomes of 1000 actinobacteria strains.</title>
        <authorList>
            <person name="Klenk H.-P."/>
        </authorList>
    </citation>
    <scope>NUCLEOTIDE SEQUENCE [LARGE SCALE GENOMIC DNA]</scope>
    <source>
        <strain evidence="3 4">DSM 44121</strain>
    </source>
</reference>
<dbReference type="SMART" id="SM00347">
    <property type="entry name" value="HTH_MARR"/>
    <property type="match status" value="1"/>
</dbReference>
<dbReference type="SUPFAM" id="SSF46785">
    <property type="entry name" value="Winged helix' DNA-binding domain"/>
    <property type="match status" value="1"/>
</dbReference>
<accession>A0A7W3PE77</accession>
<evidence type="ECO:0000313" key="4">
    <source>
        <dbReference type="Proteomes" id="UP000540568"/>
    </source>
</evidence>
<name>A0A7W3PE77_9MICO</name>
<proteinExistence type="predicted"/>